<keyword evidence="4 14" id="KW-0812">Transmembrane</keyword>
<dbReference type="PANTHER" id="PTHR46197">
    <property type="entry name" value="PROTEIN ABHD14B-LIKE"/>
    <property type="match status" value="1"/>
</dbReference>
<dbReference type="RefSeq" id="XP_038054101.1">
    <property type="nucleotide sequence ID" value="XM_038198173.1"/>
</dbReference>
<keyword evidence="7 14" id="KW-1133">Transmembrane helix</keyword>
<dbReference type="InterPro" id="IPR029058">
    <property type="entry name" value="AB_hydrolase_fold"/>
</dbReference>
<evidence type="ECO:0000256" key="11">
    <source>
        <dbReference type="ARBA" id="ARBA00056841"/>
    </source>
</evidence>
<dbReference type="Gene3D" id="3.40.50.1820">
    <property type="entry name" value="alpha/beta hydrolase"/>
    <property type="match status" value="1"/>
</dbReference>
<dbReference type="GO" id="GO:0005737">
    <property type="term" value="C:cytoplasm"/>
    <property type="evidence" value="ECO:0007669"/>
    <property type="project" value="UniProtKB-SubCell"/>
</dbReference>
<protein>
    <recommendedName>
        <fullName evidence="12">Protein ABHD14A</fullName>
    </recommendedName>
    <alternativeName>
        <fullName evidence="13">Alpha/beta hydrolase domain-containing protein 14A</fullName>
    </alternativeName>
</protein>
<evidence type="ECO:0000256" key="6">
    <source>
        <dbReference type="ARBA" id="ARBA00022968"/>
    </source>
</evidence>
<accession>A0A913ZSP2</accession>
<dbReference type="PANTHER" id="PTHR46197:SF3">
    <property type="entry name" value="AB HYDROLASE-1 DOMAIN-CONTAINING PROTEIN"/>
    <property type="match status" value="1"/>
</dbReference>
<dbReference type="InterPro" id="IPR000073">
    <property type="entry name" value="AB_hydrolase_1"/>
</dbReference>
<evidence type="ECO:0000256" key="1">
    <source>
        <dbReference type="ARBA" id="ARBA00004496"/>
    </source>
</evidence>
<comment type="function">
    <text evidence="11">Possible role in granule neuron development.</text>
</comment>
<dbReference type="SUPFAM" id="SSF53474">
    <property type="entry name" value="alpha/beta-Hydrolases"/>
    <property type="match status" value="1"/>
</dbReference>
<dbReference type="Proteomes" id="UP000887568">
    <property type="component" value="Unplaced"/>
</dbReference>
<organism evidence="15 16">
    <name type="scientific">Patiria miniata</name>
    <name type="common">Bat star</name>
    <name type="synonym">Asterina miniata</name>
    <dbReference type="NCBI Taxonomy" id="46514"/>
    <lineage>
        <taxon>Eukaryota</taxon>
        <taxon>Metazoa</taxon>
        <taxon>Echinodermata</taxon>
        <taxon>Eleutherozoa</taxon>
        <taxon>Asterozoa</taxon>
        <taxon>Asteroidea</taxon>
        <taxon>Valvatacea</taxon>
        <taxon>Valvatida</taxon>
        <taxon>Asterinidae</taxon>
        <taxon>Patiria</taxon>
    </lineage>
</organism>
<evidence type="ECO:0000313" key="15">
    <source>
        <dbReference type="EnsemblMetazoa" id="XP_038054101.1"/>
    </source>
</evidence>
<evidence type="ECO:0000256" key="13">
    <source>
        <dbReference type="ARBA" id="ARBA00079023"/>
    </source>
</evidence>
<name>A0A913ZSP2_PATMI</name>
<keyword evidence="3" id="KW-0963">Cytoplasm</keyword>
<dbReference type="GeneID" id="119726471"/>
<evidence type="ECO:0000256" key="2">
    <source>
        <dbReference type="ARBA" id="ARBA00004606"/>
    </source>
</evidence>
<comment type="similarity">
    <text evidence="10">Belongs to the AB hydrolase superfamily. ABHD14 family.</text>
</comment>
<dbReference type="GO" id="GO:0016020">
    <property type="term" value="C:membrane"/>
    <property type="evidence" value="ECO:0007669"/>
    <property type="project" value="UniProtKB-SubCell"/>
</dbReference>
<dbReference type="PRINTS" id="PR00111">
    <property type="entry name" value="ABHYDROLASE"/>
</dbReference>
<evidence type="ECO:0000256" key="5">
    <source>
        <dbReference type="ARBA" id="ARBA00022801"/>
    </source>
</evidence>
<dbReference type="AlphaFoldDB" id="A0A913ZSP2"/>
<evidence type="ECO:0000256" key="10">
    <source>
        <dbReference type="ARBA" id="ARBA00037942"/>
    </source>
</evidence>
<evidence type="ECO:0000256" key="8">
    <source>
        <dbReference type="ARBA" id="ARBA00023136"/>
    </source>
</evidence>
<dbReference type="CTD" id="25864"/>
<proteinExistence type="inferred from homology"/>
<keyword evidence="5" id="KW-0378">Hydrolase</keyword>
<keyword evidence="16" id="KW-1185">Reference proteome</keyword>
<sequence>MAQATISPRGLIVLSLIVLGLIIFYRIYSEPDLPADDIIKEEQFIHLLQKESLGLLGMSDWEEIKKEALASKVLKVTDGKIDVGGKGAVYRREVVDTTRDMPKGVFLLLHGMKFKSQTWLDLGTLHVMASYGYRVVAVDLPGYGNTEKIEGVDHTAFMTELLKSINIKEPAGVIIVSPSMSGSYALPFLMAHQEKFAGYVPVAPVNTEKYTKELYQKIQVPTCIIYGDKDTMLGEVSLKNLRNLPTAEIHEIKEAGHACYLDQPLVFHKHLHAFAKQVFEQK</sequence>
<dbReference type="FunFam" id="3.40.50.1820:FF:000093">
    <property type="entry name" value="protein ABHD14A isoform X1"/>
    <property type="match status" value="1"/>
</dbReference>
<keyword evidence="6" id="KW-0735">Signal-anchor</keyword>
<evidence type="ECO:0000256" key="14">
    <source>
        <dbReference type="SAM" id="Phobius"/>
    </source>
</evidence>
<reference evidence="15" key="1">
    <citation type="submission" date="2022-11" db="UniProtKB">
        <authorList>
            <consortium name="EnsemblMetazoa"/>
        </authorList>
    </citation>
    <scope>IDENTIFICATION</scope>
</reference>
<comment type="subcellular location">
    <subcellularLocation>
        <location evidence="1">Cytoplasm</location>
    </subcellularLocation>
    <subcellularLocation>
        <location evidence="2">Membrane</location>
        <topology evidence="2">Single-pass type II membrane protein</topology>
    </subcellularLocation>
</comment>
<dbReference type="EnsemblMetazoa" id="XM_038198173.1">
    <property type="protein sequence ID" value="XP_038054101.1"/>
    <property type="gene ID" value="LOC119726471"/>
</dbReference>
<feature type="transmembrane region" description="Helical" evidence="14">
    <location>
        <begin position="12"/>
        <end position="28"/>
    </location>
</feature>
<evidence type="ECO:0000256" key="12">
    <source>
        <dbReference type="ARBA" id="ARBA00073591"/>
    </source>
</evidence>
<evidence type="ECO:0000256" key="3">
    <source>
        <dbReference type="ARBA" id="ARBA00022490"/>
    </source>
</evidence>
<evidence type="ECO:0000313" key="16">
    <source>
        <dbReference type="Proteomes" id="UP000887568"/>
    </source>
</evidence>
<evidence type="ECO:0000256" key="7">
    <source>
        <dbReference type="ARBA" id="ARBA00022989"/>
    </source>
</evidence>
<evidence type="ECO:0000256" key="4">
    <source>
        <dbReference type="ARBA" id="ARBA00022692"/>
    </source>
</evidence>
<dbReference type="OrthoDB" id="284184at2759"/>
<dbReference type="GO" id="GO:0016787">
    <property type="term" value="F:hydrolase activity"/>
    <property type="evidence" value="ECO:0007669"/>
    <property type="project" value="UniProtKB-KW"/>
</dbReference>
<keyword evidence="8 14" id="KW-0472">Membrane</keyword>
<dbReference type="OMA" id="LEHVANW"/>
<evidence type="ECO:0000256" key="9">
    <source>
        <dbReference type="ARBA" id="ARBA00023180"/>
    </source>
</evidence>
<keyword evidence="9" id="KW-0325">Glycoprotein</keyword>